<feature type="transmembrane region" description="Helical" evidence="1">
    <location>
        <begin position="56"/>
        <end position="75"/>
    </location>
</feature>
<organism evidence="3">
    <name type="scientific">Medicago truncatula</name>
    <name type="common">Barrel medic</name>
    <name type="synonym">Medicago tribuloides</name>
    <dbReference type="NCBI Taxonomy" id="3880"/>
    <lineage>
        <taxon>Eukaryota</taxon>
        <taxon>Viridiplantae</taxon>
        <taxon>Streptophyta</taxon>
        <taxon>Embryophyta</taxon>
        <taxon>Tracheophyta</taxon>
        <taxon>Spermatophyta</taxon>
        <taxon>Magnoliopsida</taxon>
        <taxon>eudicotyledons</taxon>
        <taxon>Gunneridae</taxon>
        <taxon>Pentapetalae</taxon>
        <taxon>rosids</taxon>
        <taxon>fabids</taxon>
        <taxon>Fabales</taxon>
        <taxon>Fabaceae</taxon>
        <taxon>Papilionoideae</taxon>
        <taxon>50 kb inversion clade</taxon>
        <taxon>NPAAA clade</taxon>
        <taxon>Hologalegina</taxon>
        <taxon>IRL clade</taxon>
        <taxon>Trifolieae</taxon>
        <taxon>Medicago</taxon>
    </lineage>
</organism>
<dbReference type="EMBL" id="AC155889">
    <property type="protein sequence ID" value="ABN08285.1"/>
    <property type="molecule type" value="Genomic_DNA"/>
</dbReference>
<dbReference type="SMART" id="SM00256">
    <property type="entry name" value="FBOX"/>
    <property type="match status" value="1"/>
</dbReference>
<feature type="domain" description="F-box" evidence="2">
    <location>
        <begin position="1"/>
        <end position="37"/>
    </location>
</feature>
<protein>
    <submittedName>
        <fullName evidence="3">Cyclin-like F-box</fullName>
    </submittedName>
    <submittedName>
        <fullName evidence="4">F-box/RNI/FBD-like domain protein</fullName>
    </submittedName>
    <submittedName>
        <fullName evidence="5">Putative F-box domain, leucine-rich repeat domain, L domain-containing protein</fullName>
    </submittedName>
</protein>
<reference evidence="3" key="1">
    <citation type="submission" date="2005-01" db="EMBL/GenBank/DDBJ databases">
        <authorList>
            <person name="Town C.D."/>
        </authorList>
    </citation>
    <scope>NUCLEOTIDE SEQUENCE</scope>
</reference>
<evidence type="ECO:0000313" key="7">
    <source>
        <dbReference type="Proteomes" id="UP000002051"/>
    </source>
</evidence>
<dbReference type="InterPro" id="IPR055294">
    <property type="entry name" value="FBL60-like"/>
</dbReference>
<reference evidence="6" key="5">
    <citation type="submission" date="2015-04" db="UniProtKB">
        <authorList>
            <consortium name="EnsemblPlants"/>
        </authorList>
    </citation>
    <scope>IDENTIFICATION</scope>
    <source>
        <strain evidence="6">cv. Jemalong A17</strain>
    </source>
</reference>
<evidence type="ECO:0000259" key="2">
    <source>
        <dbReference type="PROSITE" id="PS50181"/>
    </source>
</evidence>
<evidence type="ECO:0000313" key="5">
    <source>
        <dbReference type="EMBL" id="RHN71534.1"/>
    </source>
</evidence>
<dbReference type="Pfam" id="PF00646">
    <property type="entry name" value="F-box"/>
    <property type="match status" value="1"/>
</dbReference>
<reference evidence="4 7" key="3">
    <citation type="journal article" date="2011" name="Nature">
        <title>The Medicago genome provides insight into the evolution of rhizobial symbioses.</title>
        <authorList>
            <person name="Young N.D."/>
            <person name="Debelle F."/>
            <person name="Oldroyd G.E."/>
            <person name="Geurts R."/>
            <person name="Cannon S.B."/>
            <person name="Udvardi M.K."/>
            <person name="Benedito V.A."/>
            <person name="Mayer K.F."/>
            <person name="Gouzy J."/>
            <person name="Schoof H."/>
            <person name="Van de Peer Y."/>
            <person name="Proost S."/>
            <person name="Cook D.R."/>
            <person name="Meyers B.C."/>
            <person name="Spannagl M."/>
            <person name="Cheung F."/>
            <person name="De Mita S."/>
            <person name="Krishnakumar V."/>
            <person name="Gundlach H."/>
            <person name="Zhou S."/>
            <person name="Mudge J."/>
            <person name="Bharti A.K."/>
            <person name="Murray J.D."/>
            <person name="Naoumkina M.A."/>
            <person name="Rosen B."/>
            <person name="Silverstein K.A."/>
            <person name="Tang H."/>
            <person name="Rombauts S."/>
            <person name="Zhao P.X."/>
            <person name="Zhou P."/>
            <person name="Barbe V."/>
            <person name="Bardou P."/>
            <person name="Bechner M."/>
            <person name="Bellec A."/>
            <person name="Berger A."/>
            <person name="Berges H."/>
            <person name="Bidwell S."/>
            <person name="Bisseling T."/>
            <person name="Choisne N."/>
            <person name="Couloux A."/>
            <person name="Denny R."/>
            <person name="Deshpande S."/>
            <person name="Dai X."/>
            <person name="Doyle J.J."/>
            <person name="Dudez A.M."/>
            <person name="Farmer A.D."/>
            <person name="Fouteau S."/>
            <person name="Franken C."/>
            <person name="Gibelin C."/>
            <person name="Gish J."/>
            <person name="Goldstein S."/>
            <person name="Gonzalez A.J."/>
            <person name="Green P.J."/>
            <person name="Hallab A."/>
            <person name="Hartog M."/>
            <person name="Hua A."/>
            <person name="Humphray S.J."/>
            <person name="Jeong D.H."/>
            <person name="Jing Y."/>
            <person name="Jocker A."/>
            <person name="Kenton S.M."/>
            <person name="Kim D.J."/>
            <person name="Klee K."/>
            <person name="Lai H."/>
            <person name="Lang C."/>
            <person name="Lin S."/>
            <person name="Macmil S.L."/>
            <person name="Magdelenat G."/>
            <person name="Matthews L."/>
            <person name="McCorrison J."/>
            <person name="Monaghan E.L."/>
            <person name="Mun J.H."/>
            <person name="Najar F.Z."/>
            <person name="Nicholson C."/>
            <person name="Noirot C."/>
            <person name="O'Bleness M."/>
            <person name="Paule C.R."/>
            <person name="Poulain J."/>
            <person name="Prion F."/>
            <person name="Qin B."/>
            <person name="Qu C."/>
            <person name="Retzel E.F."/>
            <person name="Riddle C."/>
            <person name="Sallet E."/>
            <person name="Samain S."/>
            <person name="Samson N."/>
            <person name="Sanders I."/>
            <person name="Saurat O."/>
            <person name="Scarpelli C."/>
            <person name="Schiex T."/>
            <person name="Segurens B."/>
            <person name="Severin A.J."/>
            <person name="Sherrier D.J."/>
            <person name="Shi R."/>
            <person name="Sims S."/>
            <person name="Singer S.R."/>
            <person name="Sinharoy S."/>
            <person name="Sterck L."/>
            <person name="Viollet A."/>
            <person name="Wang B.B."/>
            <person name="Wang K."/>
            <person name="Wang M."/>
            <person name="Wang X."/>
            <person name="Warfsmann J."/>
            <person name="Weissenbach J."/>
            <person name="White D.D."/>
            <person name="White J.D."/>
            <person name="Wiley G.B."/>
            <person name="Wincker P."/>
            <person name="Xing Y."/>
            <person name="Yang L."/>
            <person name="Yao Z."/>
            <person name="Ying F."/>
            <person name="Zhai J."/>
            <person name="Zhou L."/>
            <person name="Zuber A."/>
            <person name="Denarie J."/>
            <person name="Dixon R.A."/>
            <person name="May G.D."/>
            <person name="Schwartz D.C."/>
            <person name="Rogers J."/>
            <person name="Quetier F."/>
            <person name="Town C.D."/>
            <person name="Roe B.A."/>
        </authorList>
    </citation>
    <scope>NUCLEOTIDE SEQUENCE [LARGE SCALE GENOMIC DNA]</scope>
    <source>
        <strain evidence="4">A17</strain>
        <strain evidence="6 7">cv. Jemalong A17</strain>
    </source>
</reference>
<keyword evidence="3" id="KW-0195">Cyclin</keyword>
<dbReference type="InterPro" id="IPR053781">
    <property type="entry name" value="F-box_AtFBL13-like"/>
</dbReference>
<dbReference type="PANTHER" id="PTHR31293:SF12">
    <property type="entry name" value="RNI-LIKE SUPERFAMILY PROTEIN"/>
    <property type="match status" value="1"/>
</dbReference>
<dbReference type="STRING" id="3880.A2Q3T5"/>
<dbReference type="PROSITE" id="PS50181">
    <property type="entry name" value="FBOX"/>
    <property type="match status" value="1"/>
</dbReference>
<gene>
    <name evidence="4" type="ordered locus">MTR_2g007100</name>
    <name evidence="3" type="ORF">MtrDRAFT_AC155889g11v2</name>
    <name evidence="5" type="ORF">MtrunA17_Chr2g0277911</name>
</gene>
<dbReference type="AlphaFoldDB" id="A2Q3T5"/>
<evidence type="ECO:0000256" key="1">
    <source>
        <dbReference type="SAM" id="Phobius"/>
    </source>
</evidence>
<keyword evidence="7" id="KW-1185">Reference proteome</keyword>
<reference evidence="3" key="2">
    <citation type="submission" date="2007-03" db="EMBL/GenBank/DDBJ databases">
        <authorList>
            <consortium name="The International Medicago Genome Annotation Group"/>
        </authorList>
    </citation>
    <scope>NUCLEOTIDE SEQUENCE</scope>
</reference>
<keyword evidence="1" id="KW-0472">Membrane</keyword>
<dbReference type="EnsemblPlants" id="AES63289">
    <property type="protein sequence ID" value="AES63289"/>
    <property type="gene ID" value="MTR_2g007100"/>
</dbReference>
<dbReference type="Proteomes" id="UP000265566">
    <property type="component" value="Chromosome 2"/>
</dbReference>
<accession>A2Q3T5</accession>
<accession>A0A0C3UW00</accession>
<name>A2Q3T5_MEDTR</name>
<dbReference type="InterPro" id="IPR036047">
    <property type="entry name" value="F-box-like_dom_sf"/>
</dbReference>
<evidence type="ECO:0000313" key="6">
    <source>
        <dbReference type="EnsemblPlants" id="AES63289"/>
    </source>
</evidence>
<sequence length="79" mass="9363">MDTISNLPDDILCHILSFVPTKKPVATSVLSKRWTHLWHYVPNLHKLRLTQIDKSIYESMFMLLFYVESIFYISVSPHR</sequence>
<keyword evidence="1" id="KW-0812">Transmembrane</keyword>
<keyword evidence="1" id="KW-1133">Transmembrane helix</keyword>
<reference evidence="4 7" key="4">
    <citation type="journal article" date="2014" name="BMC Genomics">
        <title>An improved genome release (version Mt4.0) for the model legume Medicago truncatula.</title>
        <authorList>
            <person name="Tang H."/>
            <person name="Krishnakumar V."/>
            <person name="Bidwell S."/>
            <person name="Rosen B."/>
            <person name="Chan A."/>
            <person name="Zhou S."/>
            <person name="Gentzbittel L."/>
            <person name="Childs K.L."/>
            <person name="Yandell M."/>
            <person name="Gundlach H."/>
            <person name="Mayer K.F."/>
            <person name="Schwartz D.C."/>
            <person name="Town C.D."/>
        </authorList>
    </citation>
    <scope>GENOME REANNOTATION</scope>
    <source>
        <strain evidence="6 7">cv. Jemalong A17</strain>
    </source>
</reference>
<dbReference type="SUPFAM" id="SSF81383">
    <property type="entry name" value="F-box domain"/>
    <property type="match status" value="1"/>
</dbReference>
<dbReference type="Gene3D" id="1.20.1280.50">
    <property type="match status" value="1"/>
</dbReference>
<dbReference type="EMBL" id="PSQE01000002">
    <property type="protein sequence ID" value="RHN71534.1"/>
    <property type="molecule type" value="Genomic_DNA"/>
</dbReference>
<evidence type="ECO:0000313" key="4">
    <source>
        <dbReference type="EMBL" id="AES63289.2"/>
    </source>
</evidence>
<dbReference type="HOGENOM" id="CLU_184015_0_0_1"/>
<dbReference type="PaxDb" id="3880-AES63289"/>
<dbReference type="EMBL" id="CM001218">
    <property type="protein sequence ID" value="AES63289.2"/>
    <property type="molecule type" value="Genomic_DNA"/>
</dbReference>
<accession>G7IPH9</accession>
<dbReference type="CDD" id="cd22160">
    <property type="entry name" value="F-box_AtFBL13-like"/>
    <property type="match status" value="1"/>
</dbReference>
<dbReference type="Gramene" id="rna7145">
    <property type="protein sequence ID" value="RHN71534.1"/>
    <property type="gene ID" value="gene7145"/>
</dbReference>
<evidence type="ECO:0000313" key="3">
    <source>
        <dbReference type="EMBL" id="ABN08285.1"/>
    </source>
</evidence>
<dbReference type="Proteomes" id="UP000002051">
    <property type="component" value="Chromosome 2"/>
</dbReference>
<dbReference type="PANTHER" id="PTHR31293">
    <property type="entry name" value="RNI-LIKE SUPERFAMILY PROTEIN"/>
    <property type="match status" value="1"/>
</dbReference>
<dbReference type="InterPro" id="IPR001810">
    <property type="entry name" value="F-box_dom"/>
</dbReference>
<proteinExistence type="predicted"/>
<reference evidence="5" key="6">
    <citation type="journal article" date="2018" name="Nat. Plants">
        <title>Whole-genome landscape of Medicago truncatula symbiotic genes.</title>
        <authorList>
            <person name="Pecrix Y."/>
            <person name="Gamas P."/>
            <person name="Carrere S."/>
        </authorList>
    </citation>
    <scope>NUCLEOTIDE SEQUENCE</scope>
    <source>
        <tissue evidence="5">Leaves</tissue>
    </source>
</reference>